<keyword evidence="1" id="KW-0812">Transmembrane</keyword>
<keyword evidence="1" id="KW-1133">Transmembrane helix</keyword>
<proteinExistence type="predicted"/>
<comment type="caution">
    <text evidence="2">The sequence shown here is derived from an EMBL/GenBank/DDBJ whole genome shotgun (WGS) entry which is preliminary data.</text>
</comment>
<evidence type="ECO:0000313" key="3">
    <source>
        <dbReference type="Proteomes" id="UP000805614"/>
    </source>
</evidence>
<dbReference type="RefSeq" id="WP_187242461.1">
    <property type="nucleotide sequence ID" value="NZ_BAAAOK010000015.1"/>
</dbReference>
<evidence type="ECO:0000313" key="2">
    <source>
        <dbReference type="EMBL" id="MBC6465467.1"/>
    </source>
</evidence>
<sequence>MTTDKTPDTPMRRRPALLTVLSEIRVIIGALFCVYGVIVGVAGLFDSKAELDKAQGVNINLWTGLAMLVFGAAFLLWAYLRPARRAEDGS</sequence>
<gene>
    <name evidence="2" type="ORF">HKK74_08165</name>
</gene>
<keyword evidence="3" id="KW-1185">Reference proteome</keyword>
<dbReference type="EMBL" id="JABVEC010000004">
    <property type="protein sequence ID" value="MBC6465467.1"/>
    <property type="molecule type" value="Genomic_DNA"/>
</dbReference>
<feature type="transmembrane region" description="Helical" evidence="1">
    <location>
        <begin position="24"/>
        <end position="45"/>
    </location>
</feature>
<evidence type="ECO:0000256" key="1">
    <source>
        <dbReference type="SAM" id="Phobius"/>
    </source>
</evidence>
<keyword evidence="1" id="KW-0472">Membrane</keyword>
<accession>A0ABR7LKU6</accession>
<protein>
    <submittedName>
        <fullName evidence="2">Uncharacterized protein</fullName>
    </submittedName>
</protein>
<organism evidence="2 3">
    <name type="scientific">Actinomadura alba</name>
    <dbReference type="NCBI Taxonomy" id="406431"/>
    <lineage>
        <taxon>Bacteria</taxon>
        <taxon>Bacillati</taxon>
        <taxon>Actinomycetota</taxon>
        <taxon>Actinomycetes</taxon>
        <taxon>Streptosporangiales</taxon>
        <taxon>Thermomonosporaceae</taxon>
        <taxon>Actinomadura</taxon>
    </lineage>
</organism>
<name>A0ABR7LKU6_9ACTN</name>
<reference evidence="2 3" key="1">
    <citation type="submission" date="2020-06" db="EMBL/GenBank/DDBJ databases">
        <title>Actinomadura xiongansis sp. nov., isolated from soil of Baiyangdian.</title>
        <authorList>
            <person name="Zhang X."/>
        </authorList>
    </citation>
    <scope>NUCLEOTIDE SEQUENCE [LARGE SCALE GENOMIC DNA]</scope>
    <source>
        <strain evidence="2 3">HBUM206468</strain>
    </source>
</reference>
<feature type="transmembrane region" description="Helical" evidence="1">
    <location>
        <begin position="57"/>
        <end position="80"/>
    </location>
</feature>
<dbReference type="Proteomes" id="UP000805614">
    <property type="component" value="Unassembled WGS sequence"/>
</dbReference>